<evidence type="ECO:0000256" key="2">
    <source>
        <dbReference type="RuleBase" id="RU369065"/>
    </source>
</evidence>
<dbReference type="GO" id="GO:2000022">
    <property type="term" value="P:regulation of jasmonic acid mediated signaling pathway"/>
    <property type="evidence" value="ECO:0007669"/>
    <property type="project" value="UniProtKB-UniRule"/>
</dbReference>
<evidence type="ECO:0000313" key="5">
    <source>
        <dbReference type="Proteomes" id="UP001632038"/>
    </source>
</evidence>
<dbReference type="PANTHER" id="PTHR33077">
    <property type="entry name" value="PROTEIN TIFY 4A-RELATED-RELATED"/>
    <property type="match status" value="1"/>
</dbReference>
<evidence type="ECO:0000259" key="3">
    <source>
        <dbReference type="PROSITE" id="PS51320"/>
    </source>
</evidence>
<evidence type="ECO:0000256" key="1">
    <source>
        <dbReference type="ARBA" id="ARBA00008614"/>
    </source>
</evidence>
<dbReference type="InterPro" id="IPR040390">
    <property type="entry name" value="TIFY/JAZ"/>
</dbReference>
<comment type="caution">
    <text evidence="4">The sequence shown here is derived from an EMBL/GenBank/DDBJ whole genome shotgun (WGS) entry which is preliminary data.</text>
</comment>
<comment type="similarity">
    <text evidence="1 2">Belongs to the TIFY/JAZ family.</text>
</comment>
<accession>A0ABD3DKS1</accession>
<protein>
    <recommendedName>
        <fullName evidence="2">Protein TIFY</fullName>
    </recommendedName>
    <alternativeName>
        <fullName evidence="2">Jasmonate ZIM domain-containing protein</fullName>
    </alternativeName>
</protein>
<comment type="domain">
    <text evidence="2">The jas domain is required for interaction with COI1.</text>
</comment>
<name>A0ABD3DKS1_9LAMI</name>
<dbReference type="Proteomes" id="UP001632038">
    <property type="component" value="Unassembled WGS sequence"/>
</dbReference>
<dbReference type="Pfam" id="PF06200">
    <property type="entry name" value="tify"/>
    <property type="match status" value="1"/>
</dbReference>
<dbReference type="EMBL" id="JAVIJP010000016">
    <property type="protein sequence ID" value="KAL3642878.1"/>
    <property type="molecule type" value="Genomic_DNA"/>
</dbReference>
<organism evidence="4 5">
    <name type="scientific">Castilleja foliolosa</name>
    <dbReference type="NCBI Taxonomy" id="1961234"/>
    <lineage>
        <taxon>Eukaryota</taxon>
        <taxon>Viridiplantae</taxon>
        <taxon>Streptophyta</taxon>
        <taxon>Embryophyta</taxon>
        <taxon>Tracheophyta</taxon>
        <taxon>Spermatophyta</taxon>
        <taxon>Magnoliopsida</taxon>
        <taxon>eudicotyledons</taxon>
        <taxon>Gunneridae</taxon>
        <taxon>Pentapetalae</taxon>
        <taxon>asterids</taxon>
        <taxon>lamiids</taxon>
        <taxon>Lamiales</taxon>
        <taxon>Orobanchaceae</taxon>
        <taxon>Pedicularideae</taxon>
        <taxon>Castillejinae</taxon>
        <taxon>Castilleja</taxon>
    </lineage>
</organism>
<keyword evidence="2" id="KW-0539">Nucleus</keyword>
<sequence length="231" mass="24791">MSSTEIVDSGRFSGGRSNFSQMCTLLSQYLKEKGSFGDLKLGLNRSLESKGSAAETMNLLPMIENSVPSSGSGSGSGNLNEPSTFFHQQALVDSDETQKSAQMTIFYAGQVIVFDNFPADKANDIMNLASKSSTVQNHPNAAFPPPHAAQIPAVSSTGVHHVVPAHRSPQTPLDSDLPIARKNSLARFLEKRKDRVTANAPYPVTKSAKLPATAEAWLGLAPELPLQIQRN</sequence>
<dbReference type="AlphaFoldDB" id="A0ABD3DKS1"/>
<keyword evidence="2" id="KW-1184">Jasmonic acid signaling pathway</keyword>
<dbReference type="GO" id="GO:0031347">
    <property type="term" value="P:regulation of defense response"/>
    <property type="evidence" value="ECO:0007669"/>
    <property type="project" value="UniProtKB-UniRule"/>
</dbReference>
<dbReference type="InterPro" id="IPR010399">
    <property type="entry name" value="Tify_dom"/>
</dbReference>
<dbReference type="SMART" id="SM00979">
    <property type="entry name" value="TIFY"/>
    <property type="match status" value="1"/>
</dbReference>
<dbReference type="PANTHER" id="PTHR33077:SF140">
    <property type="entry name" value="PROTEIN TIFY 10B"/>
    <property type="match status" value="1"/>
</dbReference>
<comment type="function">
    <text evidence="2">Repressor of jasmonate responses.</text>
</comment>
<dbReference type="PROSITE" id="PS51320">
    <property type="entry name" value="TIFY"/>
    <property type="match status" value="1"/>
</dbReference>
<dbReference type="GO" id="GO:0005634">
    <property type="term" value="C:nucleus"/>
    <property type="evidence" value="ECO:0007669"/>
    <property type="project" value="UniProtKB-SubCell"/>
</dbReference>
<evidence type="ECO:0000313" key="4">
    <source>
        <dbReference type="EMBL" id="KAL3642878.1"/>
    </source>
</evidence>
<gene>
    <name evidence="4" type="ORF">CASFOL_013693</name>
</gene>
<reference evidence="5" key="1">
    <citation type="journal article" date="2024" name="IScience">
        <title>Strigolactones Initiate the Formation of Haustorium-like Structures in Castilleja.</title>
        <authorList>
            <person name="Buerger M."/>
            <person name="Peterson D."/>
            <person name="Chory J."/>
        </authorList>
    </citation>
    <scope>NUCLEOTIDE SEQUENCE [LARGE SCALE GENOMIC DNA]</scope>
</reference>
<dbReference type="InterPro" id="IPR018467">
    <property type="entry name" value="CCT_CS"/>
</dbReference>
<keyword evidence="5" id="KW-1185">Reference proteome</keyword>
<comment type="subcellular location">
    <subcellularLocation>
        <location evidence="2">Nucleus</location>
    </subcellularLocation>
</comment>
<dbReference type="Pfam" id="PF09425">
    <property type="entry name" value="Jas_motif"/>
    <property type="match status" value="1"/>
</dbReference>
<dbReference type="GO" id="GO:0009611">
    <property type="term" value="P:response to wounding"/>
    <property type="evidence" value="ECO:0007669"/>
    <property type="project" value="UniProtKB-UniRule"/>
</dbReference>
<feature type="domain" description="Tify" evidence="3">
    <location>
        <begin position="96"/>
        <end position="131"/>
    </location>
</feature>
<proteinExistence type="inferred from homology"/>